<accession>A0A0A9C9T4</accession>
<evidence type="ECO:0000313" key="1">
    <source>
        <dbReference type="EMBL" id="JAD72346.1"/>
    </source>
</evidence>
<proteinExistence type="predicted"/>
<protein>
    <submittedName>
        <fullName evidence="1">Uncharacterized protein</fullName>
    </submittedName>
</protein>
<dbReference type="EMBL" id="GBRH01225549">
    <property type="protein sequence ID" value="JAD72346.1"/>
    <property type="molecule type" value="Transcribed_RNA"/>
</dbReference>
<sequence length="32" mass="3587">MGTVASRPSRRTTTSRPTTDRCYSIGVVTGWW</sequence>
<reference evidence="1" key="2">
    <citation type="journal article" date="2015" name="Data Brief">
        <title>Shoot transcriptome of the giant reed, Arundo donax.</title>
        <authorList>
            <person name="Barrero R.A."/>
            <person name="Guerrero F.D."/>
            <person name="Moolhuijzen P."/>
            <person name="Goolsby J.A."/>
            <person name="Tidwell J."/>
            <person name="Bellgard S.E."/>
            <person name="Bellgard M.I."/>
        </authorList>
    </citation>
    <scope>NUCLEOTIDE SEQUENCE</scope>
    <source>
        <tissue evidence="1">Shoot tissue taken approximately 20 cm above the soil surface</tissue>
    </source>
</reference>
<name>A0A0A9C9T4_ARUDO</name>
<reference evidence="1" key="1">
    <citation type="submission" date="2014-09" db="EMBL/GenBank/DDBJ databases">
        <authorList>
            <person name="Magalhaes I.L.F."/>
            <person name="Oliveira U."/>
            <person name="Santos F.R."/>
            <person name="Vidigal T.H.D.A."/>
            <person name="Brescovit A.D."/>
            <person name="Santos A.J."/>
        </authorList>
    </citation>
    <scope>NUCLEOTIDE SEQUENCE</scope>
    <source>
        <tissue evidence="1">Shoot tissue taken approximately 20 cm above the soil surface</tissue>
    </source>
</reference>
<dbReference type="AlphaFoldDB" id="A0A0A9C9T4"/>
<organism evidence="1">
    <name type="scientific">Arundo donax</name>
    <name type="common">Giant reed</name>
    <name type="synonym">Donax arundinaceus</name>
    <dbReference type="NCBI Taxonomy" id="35708"/>
    <lineage>
        <taxon>Eukaryota</taxon>
        <taxon>Viridiplantae</taxon>
        <taxon>Streptophyta</taxon>
        <taxon>Embryophyta</taxon>
        <taxon>Tracheophyta</taxon>
        <taxon>Spermatophyta</taxon>
        <taxon>Magnoliopsida</taxon>
        <taxon>Liliopsida</taxon>
        <taxon>Poales</taxon>
        <taxon>Poaceae</taxon>
        <taxon>PACMAD clade</taxon>
        <taxon>Arundinoideae</taxon>
        <taxon>Arundineae</taxon>
        <taxon>Arundo</taxon>
    </lineage>
</organism>